<evidence type="ECO:0000256" key="2">
    <source>
        <dbReference type="ARBA" id="ARBA00022730"/>
    </source>
</evidence>
<evidence type="ECO:0000256" key="5">
    <source>
        <dbReference type="HAMAP-Rule" id="MF_00844"/>
    </source>
</evidence>
<dbReference type="GO" id="GO:0019843">
    <property type="term" value="F:rRNA binding"/>
    <property type="evidence" value="ECO:0007669"/>
    <property type="project" value="UniProtKB-UniRule"/>
</dbReference>
<dbReference type="GO" id="GO:0072344">
    <property type="term" value="P:rescue of stalled ribosome"/>
    <property type="evidence" value="ECO:0007669"/>
    <property type="project" value="UniProtKB-UniRule"/>
</dbReference>
<organism evidence="7 8">
    <name type="scientific">Macrococcus equipercicus</name>
    <dbReference type="NCBI Taxonomy" id="69967"/>
    <lineage>
        <taxon>Bacteria</taxon>
        <taxon>Bacillati</taxon>
        <taxon>Bacillota</taxon>
        <taxon>Bacilli</taxon>
        <taxon>Bacillales</taxon>
        <taxon>Staphylococcaceae</taxon>
        <taxon>Macrococcus</taxon>
    </lineage>
</organism>
<gene>
    <name evidence="5" type="primary">rqcH</name>
    <name evidence="7" type="ORF">KFV11_04395</name>
</gene>
<dbReference type="Pfam" id="PF05670">
    <property type="entry name" value="NFACT-R_1"/>
    <property type="match status" value="1"/>
</dbReference>
<keyword evidence="3 5" id="KW-0694">RNA-binding</keyword>
<proteinExistence type="inferred from homology"/>
<evidence type="ECO:0000256" key="4">
    <source>
        <dbReference type="ARBA" id="ARBA00022917"/>
    </source>
</evidence>
<keyword evidence="1 5" id="KW-0820">tRNA-binding</keyword>
<dbReference type="GO" id="GO:0000049">
    <property type="term" value="F:tRNA binding"/>
    <property type="evidence" value="ECO:0007669"/>
    <property type="project" value="UniProtKB-UniRule"/>
</dbReference>
<feature type="domain" description="NFACT RNA-binding" evidence="6">
    <location>
        <begin position="437"/>
        <end position="525"/>
    </location>
</feature>
<dbReference type="KEGG" id="mequ:KFV11_04395"/>
<dbReference type="InterPro" id="IPR008532">
    <property type="entry name" value="NFACT_RNA-bd"/>
</dbReference>
<dbReference type="Gene3D" id="3.40.970.40">
    <property type="entry name" value="fibrinogen binding protein from staphylococcus aureus domain like"/>
    <property type="match status" value="1"/>
</dbReference>
<evidence type="ECO:0000256" key="3">
    <source>
        <dbReference type="ARBA" id="ARBA00022884"/>
    </source>
</evidence>
<name>A0A9Q9BUB2_9STAP</name>
<dbReference type="GO" id="GO:1990112">
    <property type="term" value="C:RQC complex"/>
    <property type="evidence" value="ECO:0007669"/>
    <property type="project" value="TreeGrafter"/>
</dbReference>
<dbReference type="PANTHER" id="PTHR15239:SF6">
    <property type="entry name" value="RIBOSOME QUALITY CONTROL COMPLEX SUBUNIT NEMF"/>
    <property type="match status" value="1"/>
</dbReference>
<evidence type="ECO:0000259" key="6">
    <source>
        <dbReference type="Pfam" id="PF05670"/>
    </source>
</evidence>
<dbReference type="HAMAP" id="MF_00844_B">
    <property type="entry name" value="RqcH_B"/>
    <property type="match status" value="1"/>
</dbReference>
<sequence>MAFDGLFTGKMMAELAFLTGGRINRVTQPDHQTIIMTVRADRKNQQFLISGHPNFARFQLTEKKYANPFDPPMFLRVLRKHLEGGIIRALSQQGNDRIVTIDFDNTDEIGDPVKRKLIIELMGKHSNVILTDAQFKILESMKHLTPNTNAARTIMPGFTYEEPPTVKKHNPFELERVTPLLTGELPARKQLLNALEGFSPLAVDEMLTLDDDMDEAFRSFKARMDNVQPVYYTHGPKEYFYFMPLETLGEPVKSFETLSLLLDDYYNERGERERIKSKSVDLSRHITQLLHKDEKKLAKLVNELEEAEHTDEIKLYGELITANMYQLKQGLSEFAALNYYTNEMVTIPLDPRKSPAENAQYYYKQYNKMKTRKGHALTQIEETKQEIAYLETLEAQLAYISYEDIEGIREELQEQGLMKKRQKTKANKKQTIQLEQYQSADGTPILVGKNNIQNDYLTNKVARKDHTWLHTKDIPGSHVVIQAKAPSEATIKEAAVIASYFSKASQSAQVPVDFTLIKHVHKPSGAKPGFVTYTDQSTVYATPDKAQVEQMRVKD</sequence>
<reference evidence="7" key="1">
    <citation type="submission" date="2021-04" db="EMBL/GenBank/DDBJ databases">
        <title>Complete Genome Sequences of Macrococcus spp. from dog and cattle.</title>
        <authorList>
            <person name="Schwendener S."/>
            <person name="Perreten V."/>
        </authorList>
    </citation>
    <scope>NUCLEOTIDE SEQUENCE</scope>
    <source>
        <strain evidence="7">Epi0143-OL</strain>
    </source>
</reference>
<comment type="function">
    <text evidence="5">Key component of the ribosome quality control system (RQC), a ribosome-associated complex that mediates the extraction of incompletely synthesized nascent chains from stalled ribosomes and their subsequent degradation. RqcH recruits Ala-charged tRNA, and with RqcP directs the elongation of stalled nascent chains on 50S ribosomal subunits, leading to non-templated C-terminal alanine extensions (Ala tail). The Ala tail promotes nascent chain degradation. May add between 1 and at least 8 Ala residues. Binds to stalled 50S ribosomal subunits.</text>
</comment>
<evidence type="ECO:0000256" key="1">
    <source>
        <dbReference type="ARBA" id="ARBA00022555"/>
    </source>
</evidence>
<accession>A0A9Q9BUB2</accession>
<dbReference type="PANTHER" id="PTHR15239">
    <property type="entry name" value="NUCLEAR EXPORT MEDIATOR FACTOR NEMF"/>
    <property type="match status" value="1"/>
</dbReference>
<comment type="similarity">
    <text evidence="5">Belongs to the NEMF family.</text>
</comment>
<dbReference type="AlphaFoldDB" id="A0A9Q9BUB2"/>
<keyword evidence="4 5" id="KW-0648">Protein biosynthesis</keyword>
<dbReference type="InterPro" id="IPR043682">
    <property type="entry name" value="RqcH_bacterial"/>
</dbReference>
<dbReference type="Gene3D" id="2.30.310.10">
    <property type="entry name" value="ibrinogen binding protein from staphylococcus aureus domain"/>
    <property type="match status" value="1"/>
</dbReference>
<dbReference type="Proteomes" id="UP001057381">
    <property type="component" value="Chromosome"/>
</dbReference>
<dbReference type="InterPro" id="IPR051608">
    <property type="entry name" value="RQC_Subunit_NEMF"/>
</dbReference>
<dbReference type="EMBL" id="CP073809">
    <property type="protein sequence ID" value="UTH14604.1"/>
    <property type="molecule type" value="Genomic_DNA"/>
</dbReference>
<dbReference type="Pfam" id="PF05833">
    <property type="entry name" value="NFACT_N"/>
    <property type="match status" value="1"/>
</dbReference>
<comment type="subunit">
    <text evidence="5">Associates with stalled 50S ribosomal subunits. Binds to RqcP.</text>
</comment>
<keyword evidence="2 5" id="KW-0699">rRNA-binding</keyword>
<protein>
    <recommendedName>
        <fullName evidence="5">Rqc2 homolog RqcH</fullName>
        <shortName evidence="5">RqcH</shortName>
    </recommendedName>
</protein>
<evidence type="ECO:0000313" key="8">
    <source>
        <dbReference type="Proteomes" id="UP001057381"/>
    </source>
</evidence>
<dbReference type="FunFam" id="2.30.310.10:FF:000004">
    <property type="entry name" value="Fibronectin-binding protein A"/>
    <property type="match status" value="1"/>
</dbReference>
<evidence type="ECO:0000313" key="7">
    <source>
        <dbReference type="EMBL" id="UTH14604.1"/>
    </source>
</evidence>
<dbReference type="GO" id="GO:0043023">
    <property type="term" value="F:ribosomal large subunit binding"/>
    <property type="evidence" value="ECO:0007669"/>
    <property type="project" value="UniProtKB-UniRule"/>
</dbReference>
<dbReference type="RefSeq" id="WP_254250435.1">
    <property type="nucleotide sequence ID" value="NZ_CP073809.1"/>
</dbReference>